<evidence type="ECO:0000256" key="2">
    <source>
        <dbReference type="PIRNR" id="PIRNR001365"/>
    </source>
</evidence>
<dbReference type="PANTHER" id="PTHR42849">
    <property type="entry name" value="N-ACETYLNEURAMINATE LYASE"/>
    <property type="match status" value="1"/>
</dbReference>
<dbReference type="SMART" id="SM01130">
    <property type="entry name" value="DHDPS"/>
    <property type="match status" value="1"/>
</dbReference>
<dbReference type="PANTHER" id="PTHR42849:SF1">
    <property type="entry name" value="N-ACETYLNEURAMINATE LYASE"/>
    <property type="match status" value="1"/>
</dbReference>
<feature type="binding site" evidence="4">
    <location>
        <position position="81"/>
    </location>
    <ligand>
        <name>pyruvate</name>
        <dbReference type="ChEBI" id="CHEBI:15361"/>
    </ligand>
</feature>
<dbReference type="InterPro" id="IPR013785">
    <property type="entry name" value="Aldolase_TIM"/>
</dbReference>
<evidence type="ECO:0000256" key="3">
    <source>
        <dbReference type="PIRSR" id="PIRSR001365-1"/>
    </source>
</evidence>
<keyword evidence="6" id="KW-1185">Reference proteome</keyword>
<dbReference type="GO" id="GO:0008747">
    <property type="term" value="F:N-acetylneuraminate lyase activity"/>
    <property type="evidence" value="ECO:0007669"/>
    <property type="project" value="TreeGrafter"/>
</dbReference>
<reference evidence="5 6" key="1">
    <citation type="submission" date="2019-01" db="EMBL/GenBank/DDBJ databases">
        <title>Genome sequences of Streptomyces and Rhizobium isolates collected from root and soil.</title>
        <authorList>
            <person name="Chhettri S."/>
            <person name="Sevigny J.L."/>
            <person name="Sen A."/>
            <person name="Ennis N."/>
            <person name="Tisa L."/>
        </authorList>
    </citation>
    <scope>NUCLEOTIDE SEQUENCE [LARGE SCALE GENOMIC DNA]</scope>
    <source>
        <strain evidence="5 6">San01</strain>
    </source>
</reference>
<evidence type="ECO:0000313" key="5">
    <source>
        <dbReference type="EMBL" id="RVU29049.1"/>
    </source>
</evidence>
<sequence>MIGRSTASSRHRRSISVKPPLHTVSAGGLLMNRHDIDWRGYFAALPTPFTAQGDLDLDAFSATVRLFVTQGAHGLLVNGSTGEWAAQSTEERKRLAETAVSAAAGQVPVIIAVTHAQPADAVELARHAEASGADAIMVPPPPAVRPTPTELHAYITEVAASTGLPCWLYNFPQENGTRLTVAQISELVQLPNVVAIKQSVADDSELQATIEAVGDTTLVFGNMLSRHGLAAIAGGHGGDGHFGSGMPLGSRMPRFFDLAWKGDLEEAGRIADDFAAFMDRLKGQDHDGYNWRYGGMQASLKAVMNLQGQPGGYPRRPKLPISDPDALQEIARALTQFGLPVVD</sequence>
<keyword evidence="1 2" id="KW-0456">Lyase</keyword>
<protein>
    <submittedName>
        <fullName evidence="5">Dihydrodipicolinate synthase family protein</fullName>
    </submittedName>
</protein>
<dbReference type="PRINTS" id="PR00146">
    <property type="entry name" value="DHPICSNTHASE"/>
</dbReference>
<evidence type="ECO:0000256" key="1">
    <source>
        <dbReference type="ARBA" id="ARBA00023239"/>
    </source>
</evidence>
<dbReference type="CDD" id="cd00408">
    <property type="entry name" value="DHDPS-like"/>
    <property type="match status" value="1"/>
</dbReference>
<feature type="active site" description="Proton donor/acceptor" evidence="3">
    <location>
        <position position="169"/>
    </location>
</feature>
<gene>
    <name evidence="5" type="ORF">EOT10_04255</name>
</gene>
<dbReference type="Proteomes" id="UP000283128">
    <property type="component" value="Unassembled WGS sequence"/>
</dbReference>
<accession>A0A437Q3E4</accession>
<organism evidence="5 6">
    <name type="scientific">Streptomyces antnestii</name>
    <dbReference type="NCBI Taxonomy" id="2494256"/>
    <lineage>
        <taxon>Bacteria</taxon>
        <taxon>Bacillati</taxon>
        <taxon>Actinomycetota</taxon>
        <taxon>Actinomycetes</taxon>
        <taxon>Kitasatosporales</taxon>
        <taxon>Streptomycetaceae</taxon>
        <taxon>Streptomyces</taxon>
    </lineage>
</organism>
<name>A0A437Q3E4_9ACTN</name>
<comment type="similarity">
    <text evidence="2">Belongs to the DapA family.</text>
</comment>
<comment type="caution">
    <text evidence="5">The sequence shown here is derived from an EMBL/GenBank/DDBJ whole genome shotgun (WGS) entry which is preliminary data.</text>
</comment>
<dbReference type="Gene3D" id="3.20.20.70">
    <property type="entry name" value="Aldolase class I"/>
    <property type="match status" value="1"/>
</dbReference>
<evidence type="ECO:0000256" key="4">
    <source>
        <dbReference type="PIRSR" id="PIRSR001365-2"/>
    </source>
</evidence>
<dbReference type="SUPFAM" id="SSF51569">
    <property type="entry name" value="Aldolase"/>
    <property type="match status" value="1"/>
</dbReference>
<dbReference type="InterPro" id="IPR002220">
    <property type="entry name" value="DapA-like"/>
</dbReference>
<proteinExistence type="inferred from homology"/>
<dbReference type="PIRSF" id="PIRSF001365">
    <property type="entry name" value="DHDPS"/>
    <property type="match status" value="1"/>
</dbReference>
<dbReference type="GO" id="GO:0019262">
    <property type="term" value="P:N-acetylneuraminate catabolic process"/>
    <property type="evidence" value="ECO:0007669"/>
    <property type="project" value="TreeGrafter"/>
</dbReference>
<dbReference type="Pfam" id="PF00701">
    <property type="entry name" value="DHDPS"/>
    <property type="match status" value="1"/>
</dbReference>
<dbReference type="OrthoDB" id="9778880at2"/>
<dbReference type="EMBL" id="RZYA01000001">
    <property type="protein sequence ID" value="RVU29049.1"/>
    <property type="molecule type" value="Genomic_DNA"/>
</dbReference>
<dbReference type="GO" id="GO:0005829">
    <property type="term" value="C:cytosol"/>
    <property type="evidence" value="ECO:0007669"/>
    <property type="project" value="TreeGrafter"/>
</dbReference>
<evidence type="ECO:0000313" key="6">
    <source>
        <dbReference type="Proteomes" id="UP000283128"/>
    </source>
</evidence>
<dbReference type="AlphaFoldDB" id="A0A437Q3E4"/>
<feature type="active site" description="Schiff-base intermediate with substrate" evidence="3">
    <location>
        <position position="197"/>
    </location>
</feature>